<accession>A0A2K1PY74</accession>
<dbReference type="AlphaFoldDB" id="A0A2K1PY74"/>
<comment type="caution">
    <text evidence="4">The sequence shown here is derived from an EMBL/GenBank/DDBJ whole genome shotgun (WGS) entry which is preliminary data.</text>
</comment>
<keyword evidence="2" id="KW-0732">Signal</keyword>
<sequence>MTMMKSILATALLAACFAAPASAKDGKAKAPYLHYLSDAQIADDVELLPPPTSMGSAEDIADREVTERAYVGRSAADAAQAAKEESFDVFAFSSVLGKEFDKDKLPRTAELFADVKKNLAAAKDAGKARWKRERPCPVNSCQWDPEKDASDWKNRDYGYPSGHSTRATAFALLLDAMFPTRKPQLDAFGQQAGWRRVIRGVHTPQDIYAGRVLGQALARDLLANQDFRKRLDDAASELRAAGFKDAVTP</sequence>
<comment type="catalytic activity">
    <reaction evidence="1">
        <text>a phosphate monoester + H2O = an alcohol + phosphate</text>
        <dbReference type="Rhea" id="RHEA:15017"/>
        <dbReference type="ChEBI" id="CHEBI:15377"/>
        <dbReference type="ChEBI" id="CHEBI:30879"/>
        <dbReference type="ChEBI" id="CHEBI:43474"/>
        <dbReference type="ChEBI" id="CHEBI:67140"/>
        <dbReference type="EC" id="3.1.3.2"/>
    </reaction>
</comment>
<proteinExistence type="inferred from homology"/>
<gene>
    <name evidence="4" type="ORF">Lysil_1907</name>
</gene>
<evidence type="ECO:0000313" key="5">
    <source>
        <dbReference type="Proteomes" id="UP000236220"/>
    </source>
</evidence>
<organism evidence="4 5">
    <name type="scientific">Solilutibacter silvestris</name>
    <dbReference type="NCBI Taxonomy" id="1645665"/>
    <lineage>
        <taxon>Bacteria</taxon>
        <taxon>Pseudomonadati</taxon>
        <taxon>Pseudomonadota</taxon>
        <taxon>Gammaproteobacteria</taxon>
        <taxon>Lysobacterales</taxon>
        <taxon>Lysobacteraceae</taxon>
        <taxon>Solilutibacter</taxon>
    </lineage>
</organism>
<evidence type="ECO:0000256" key="1">
    <source>
        <dbReference type="PIRNR" id="PIRNR000897"/>
    </source>
</evidence>
<dbReference type="SUPFAM" id="SSF48317">
    <property type="entry name" value="Acid phosphatase/Vanadium-dependent haloperoxidase"/>
    <property type="match status" value="1"/>
</dbReference>
<dbReference type="Proteomes" id="UP000236220">
    <property type="component" value="Unassembled WGS sequence"/>
</dbReference>
<feature type="signal peptide" evidence="2">
    <location>
        <begin position="1"/>
        <end position="23"/>
    </location>
</feature>
<dbReference type="GO" id="GO:0030288">
    <property type="term" value="C:outer membrane-bounded periplasmic space"/>
    <property type="evidence" value="ECO:0007669"/>
    <property type="project" value="InterPro"/>
</dbReference>
<protein>
    <recommendedName>
        <fullName evidence="1">Acid phosphatase</fullName>
        <ecNumber evidence="1">3.1.3.2</ecNumber>
    </recommendedName>
</protein>
<evidence type="ECO:0000256" key="2">
    <source>
        <dbReference type="SAM" id="SignalP"/>
    </source>
</evidence>
<dbReference type="PIRSF" id="PIRSF000897">
    <property type="entry name" value="Acid_Ptase_ClsA"/>
    <property type="match status" value="1"/>
</dbReference>
<feature type="chain" id="PRO_5014378296" description="Acid phosphatase" evidence="2">
    <location>
        <begin position="24"/>
        <end position="249"/>
    </location>
</feature>
<dbReference type="InterPro" id="IPR001011">
    <property type="entry name" value="Acid_Pase_classA_bac"/>
</dbReference>
<comment type="similarity">
    <text evidence="1">Belongs to the class A bacterial acid phosphatase family.</text>
</comment>
<dbReference type="EC" id="3.1.3.2" evidence="1"/>
<dbReference type="GO" id="GO:0003993">
    <property type="term" value="F:acid phosphatase activity"/>
    <property type="evidence" value="ECO:0007669"/>
    <property type="project" value="UniProtKB-EC"/>
</dbReference>
<reference evidence="4 5" key="1">
    <citation type="submission" date="2017-08" db="EMBL/GenBank/DDBJ databases">
        <title>Lysobacter sylvestris genome.</title>
        <authorList>
            <person name="Zhang D.-C."/>
            <person name="Albuquerque L."/>
            <person name="Franca L."/>
            <person name="Froufe H.J.C."/>
            <person name="Barroso C."/>
            <person name="Egas C."/>
            <person name="Da Costa M."/>
            <person name="Margesin R."/>
        </authorList>
    </citation>
    <scope>NUCLEOTIDE SEQUENCE [LARGE SCALE GENOMIC DNA]</scope>
    <source>
        <strain evidence="4 5">AM20-91</strain>
    </source>
</reference>
<name>A0A2K1PY74_9GAMM</name>
<keyword evidence="1" id="KW-0378">Hydrolase</keyword>
<dbReference type="EMBL" id="NPZB01000002">
    <property type="protein sequence ID" value="PNS07731.1"/>
    <property type="molecule type" value="Genomic_DNA"/>
</dbReference>
<keyword evidence="5" id="KW-1185">Reference proteome</keyword>
<feature type="domain" description="Phosphatidic acid phosphatase type 2/haloperoxidase" evidence="3">
    <location>
        <begin position="125"/>
        <end position="219"/>
    </location>
</feature>
<dbReference type="Pfam" id="PF01569">
    <property type="entry name" value="PAP2"/>
    <property type="match status" value="1"/>
</dbReference>
<dbReference type="Gene3D" id="1.20.144.10">
    <property type="entry name" value="Phosphatidic acid phosphatase type 2/haloperoxidase"/>
    <property type="match status" value="1"/>
</dbReference>
<evidence type="ECO:0000313" key="4">
    <source>
        <dbReference type="EMBL" id="PNS07731.1"/>
    </source>
</evidence>
<dbReference type="PROSITE" id="PS51257">
    <property type="entry name" value="PROKAR_LIPOPROTEIN"/>
    <property type="match status" value="1"/>
</dbReference>
<evidence type="ECO:0000259" key="3">
    <source>
        <dbReference type="Pfam" id="PF01569"/>
    </source>
</evidence>
<dbReference type="PRINTS" id="PR00483">
    <property type="entry name" value="BACPHPHTASE"/>
</dbReference>
<dbReference type="OrthoDB" id="9780507at2"/>
<dbReference type="InterPro" id="IPR000326">
    <property type="entry name" value="PAP2/HPO"/>
</dbReference>
<dbReference type="RefSeq" id="WP_103075401.1">
    <property type="nucleotide sequence ID" value="NZ_NPZB01000002.1"/>
</dbReference>
<dbReference type="InterPro" id="IPR036938">
    <property type="entry name" value="PAP2/HPO_sf"/>
</dbReference>